<feature type="domain" description="MobA/MobL protein" evidence="4">
    <location>
        <begin position="26"/>
        <end position="213"/>
    </location>
</feature>
<feature type="region of interest" description="Disordered" evidence="3">
    <location>
        <begin position="142"/>
        <end position="170"/>
    </location>
</feature>
<proteinExistence type="inferred from homology"/>
<reference evidence="5 6" key="1">
    <citation type="submission" date="2020-08" db="EMBL/GenBank/DDBJ databases">
        <title>A Genomic Blueprint of the Chicken Gut Microbiome.</title>
        <authorList>
            <person name="Gilroy R."/>
            <person name="Ravi A."/>
            <person name="Getino M."/>
            <person name="Pursley I."/>
            <person name="Horton D.L."/>
            <person name="Alikhan N.-F."/>
            <person name="Baker D."/>
            <person name="Gharbi K."/>
            <person name="Hall N."/>
            <person name="Watson M."/>
            <person name="Adriaenssens E.M."/>
            <person name="Foster-Nyarko E."/>
            <person name="Jarju S."/>
            <person name="Secka A."/>
            <person name="Antonio M."/>
            <person name="Oren A."/>
            <person name="Chaudhuri R."/>
            <person name="La Ragione R.M."/>
            <person name="Hildebrand F."/>
            <person name="Pallen M.J."/>
        </authorList>
    </citation>
    <scope>NUCLEOTIDE SEQUENCE [LARGE SCALE GENOMIC DNA]</scope>
    <source>
        <strain evidence="5 6">Sa4CVA2</strain>
    </source>
</reference>
<dbReference type="RefSeq" id="WP_191692583.1">
    <property type="nucleotide sequence ID" value="NZ_JACSQR010000077.1"/>
</dbReference>
<feature type="region of interest" description="Disordered" evidence="3">
    <location>
        <begin position="325"/>
        <end position="351"/>
    </location>
</feature>
<evidence type="ECO:0000256" key="3">
    <source>
        <dbReference type="SAM" id="MobiDB-lite"/>
    </source>
</evidence>
<dbReference type="Proteomes" id="UP000606724">
    <property type="component" value="Unassembled WGS sequence"/>
</dbReference>
<gene>
    <name evidence="5" type="ORF">H9653_12335</name>
</gene>
<feature type="non-terminal residue" evidence="5">
    <location>
        <position position="379"/>
    </location>
</feature>
<keyword evidence="2" id="KW-0184">Conjugation</keyword>
<evidence type="ECO:0000256" key="1">
    <source>
        <dbReference type="ARBA" id="ARBA00010873"/>
    </source>
</evidence>
<protein>
    <submittedName>
        <fullName evidence="5">MobA/MobL family protein</fullName>
    </submittedName>
</protein>
<evidence type="ECO:0000256" key="2">
    <source>
        <dbReference type="ARBA" id="ARBA00022971"/>
    </source>
</evidence>
<name>A0ABR8RLV7_9GAMM</name>
<dbReference type="Pfam" id="PF03389">
    <property type="entry name" value="MobA_MobL"/>
    <property type="match status" value="1"/>
</dbReference>
<evidence type="ECO:0000313" key="5">
    <source>
        <dbReference type="EMBL" id="MBD7948775.1"/>
    </source>
</evidence>
<feature type="compositionally biased region" description="Basic and acidic residues" evidence="3">
    <location>
        <begin position="325"/>
        <end position="342"/>
    </location>
</feature>
<dbReference type="EMBL" id="JACSQR010000077">
    <property type="protein sequence ID" value="MBD7948775.1"/>
    <property type="molecule type" value="Genomic_DNA"/>
</dbReference>
<dbReference type="InterPro" id="IPR005053">
    <property type="entry name" value="MobA_MobL"/>
</dbReference>
<evidence type="ECO:0000259" key="4">
    <source>
        <dbReference type="Pfam" id="PF03389"/>
    </source>
</evidence>
<comment type="similarity">
    <text evidence="1">Belongs to the MobA/MobL family.</text>
</comment>
<keyword evidence="6" id="KW-1185">Reference proteome</keyword>
<feature type="compositionally biased region" description="Basic and acidic residues" evidence="3">
    <location>
        <begin position="152"/>
        <end position="170"/>
    </location>
</feature>
<organism evidence="5 6">
    <name type="scientific">Psychrobacter communis</name>
    <dbReference type="NCBI Taxonomy" id="2762238"/>
    <lineage>
        <taxon>Bacteria</taxon>
        <taxon>Pseudomonadati</taxon>
        <taxon>Pseudomonadota</taxon>
        <taxon>Gammaproteobacteria</taxon>
        <taxon>Moraxellales</taxon>
        <taxon>Moraxellaceae</taxon>
        <taxon>Psychrobacter</taxon>
    </lineage>
</organism>
<sequence length="379" mass="43262">MAIGRLSVGVGPKGKAGPHAMYIAREGKYAKHNEKIEKLEATGSGNMPDWAQADPNFFWKMSDEHERKNGTSYREHVISLPRELTPEQRHELIKEWIEQEIGEKHAYQYAIHNPLALDGGEQPHAHIMFSERLRDGIERDPDTYFKRYNSKNPERGGGKKANEPKLADERKLELKEQRDRWEKLCNQHLELAGSDARISMKTLKEQGIDREPVNLSMQQIKRADVKDIYTDLLTARAGFKNAKSDSQAINIVNELRKIDKELHERASEAVDRASRAVDSYQRRFKTDRSRVNRSGGAKLSLDSAIREATNGTDYSKYITNESKQRVEESKRLTNESKQRVEASKQLATSADQKINERIAAQAAEKATQERLEQQAAEKA</sequence>
<dbReference type="Gene3D" id="3.30.930.30">
    <property type="match status" value="1"/>
</dbReference>
<comment type="caution">
    <text evidence="5">The sequence shown here is derived from an EMBL/GenBank/DDBJ whole genome shotgun (WGS) entry which is preliminary data.</text>
</comment>
<accession>A0ABR8RLV7</accession>
<evidence type="ECO:0000313" key="6">
    <source>
        <dbReference type="Proteomes" id="UP000606724"/>
    </source>
</evidence>